<evidence type="ECO:0000256" key="1">
    <source>
        <dbReference type="SAM" id="MobiDB-lite"/>
    </source>
</evidence>
<evidence type="ECO:0000313" key="4">
    <source>
        <dbReference type="Proteomes" id="UP000821853"/>
    </source>
</evidence>
<dbReference type="VEuPathDB" id="VectorBase:HLOH_041783"/>
<dbReference type="Proteomes" id="UP000821853">
    <property type="component" value="Chromosome 10"/>
</dbReference>
<feature type="signal peptide" evidence="2">
    <location>
        <begin position="1"/>
        <end position="20"/>
    </location>
</feature>
<protein>
    <submittedName>
        <fullName evidence="3">Uncharacterized protein</fullName>
    </submittedName>
</protein>
<organism evidence="3 4">
    <name type="scientific">Haemaphysalis longicornis</name>
    <name type="common">Bush tick</name>
    <dbReference type="NCBI Taxonomy" id="44386"/>
    <lineage>
        <taxon>Eukaryota</taxon>
        <taxon>Metazoa</taxon>
        <taxon>Ecdysozoa</taxon>
        <taxon>Arthropoda</taxon>
        <taxon>Chelicerata</taxon>
        <taxon>Arachnida</taxon>
        <taxon>Acari</taxon>
        <taxon>Parasitiformes</taxon>
        <taxon>Ixodida</taxon>
        <taxon>Ixodoidea</taxon>
        <taxon>Ixodidae</taxon>
        <taxon>Haemaphysalinae</taxon>
        <taxon>Haemaphysalis</taxon>
    </lineage>
</organism>
<evidence type="ECO:0000256" key="2">
    <source>
        <dbReference type="SAM" id="SignalP"/>
    </source>
</evidence>
<proteinExistence type="predicted"/>
<dbReference type="AlphaFoldDB" id="A0A9J6FLN2"/>
<keyword evidence="2" id="KW-0732">Signal</keyword>
<sequence>MGRALVVASALLCFLSTASSIKIDVADGGYEDILVSVSPDVPYNESLVENIKGALVVRTSFSSKLSHHVSRKHPGNFYLRIDQRNIDTEKSGSADSRSQLPSSHPVDPATVPTAKPRGARNRGLRGSFIDEEAKPVLREASKPYRHDAITAGSPGGPSRHPDDISLPINLPNSNEPACPTQAKDPRLVNPINQVADLMDT</sequence>
<feature type="region of interest" description="Disordered" evidence="1">
    <location>
        <begin position="89"/>
        <end position="184"/>
    </location>
</feature>
<gene>
    <name evidence="3" type="ORF">HPB48_020465</name>
</gene>
<dbReference type="EMBL" id="JABSTR010000002">
    <property type="protein sequence ID" value="KAH9363731.1"/>
    <property type="molecule type" value="Genomic_DNA"/>
</dbReference>
<accession>A0A9J6FLN2</accession>
<feature type="chain" id="PRO_5039910518" evidence="2">
    <location>
        <begin position="21"/>
        <end position="200"/>
    </location>
</feature>
<keyword evidence="4" id="KW-1185">Reference proteome</keyword>
<name>A0A9J6FLN2_HAELO</name>
<evidence type="ECO:0000313" key="3">
    <source>
        <dbReference type="EMBL" id="KAH9363731.1"/>
    </source>
</evidence>
<feature type="compositionally biased region" description="Polar residues" evidence="1">
    <location>
        <begin position="93"/>
        <end position="102"/>
    </location>
</feature>
<reference evidence="3 4" key="1">
    <citation type="journal article" date="2020" name="Cell">
        <title>Large-Scale Comparative Analyses of Tick Genomes Elucidate Their Genetic Diversity and Vector Capacities.</title>
        <authorList>
            <consortium name="Tick Genome and Microbiome Consortium (TIGMIC)"/>
            <person name="Jia N."/>
            <person name="Wang J."/>
            <person name="Shi W."/>
            <person name="Du L."/>
            <person name="Sun Y."/>
            <person name="Zhan W."/>
            <person name="Jiang J.F."/>
            <person name="Wang Q."/>
            <person name="Zhang B."/>
            <person name="Ji P."/>
            <person name="Bell-Sakyi L."/>
            <person name="Cui X.M."/>
            <person name="Yuan T.T."/>
            <person name="Jiang B.G."/>
            <person name="Yang W.F."/>
            <person name="Lam T.T."/>
            <person name="Chang Q.C."/>
            <person name="Ding S.J."/>
            <person name="Wang X.J."/>
            <person name="Zhu J.G."/>
            <person name="Ruan X.D."/>
            <person name="Zhao L."/>
            <person name="Wei J.T."/>
            <person name="Ye R.Z."/>
            <person name="Que T.C."/>
            <person name="Du C.H."/>
            <person name="Zhou Y.H."/>
            <person name="Cheng J.X."/>
            <person name="Dai P.F."/>
            <person name="Guo W.B."/>
            <person name="Han X.H."/>
            <person name="Huang E.J."/>
            <person name="Li L.F."/>
            <person name="Wei W."/>
            <person name="Gao Y.C."/>
            <person name="Liu J.Z."/>
            <person name="Shao H.Z."/>
            <person name="Wang X."/>
            <person name="Wang C.C."/>
            <person name="Yang T.C."/>
            <person name="Huo Q.B."/>
            <person name="Li W."/>
            <person name="Chen H.Y."/>
            <person name="Chen S.E."/>
            <person name="Zhou L.G."/>
            <person name="Ni X.B."/>
            <person name="Tian J.H."/>
            <person name="Sheng Y."/>
            <person name="Liu T."/>
            <person name="Pan Y.S."/>
            <person name="Xia L.Y."/>
            <person name="Li J."/>
            <person name="Zhao F."/>
            <person name="Cao W.C."/>
        </authorList>
    </citation>
    <scope>NUCLEOTIDE SEQUENCE [LARGE SCALE GENOMIC DNA]</scope>
    <source>
        <strain evidence="3">HaeL-2018</strain>
    </source>
</reference>
<feature type="compositionally biased region" description="Basic and acidic residues" evidence="1">
    <location>
        <begin position="131"/>
        <end position="148"/>
    </location>
</feature>
<comment type="caution">
    <text evidence="3">The sequence shown here is derived from an EMBL/GenBank/DDBJ whole genome shotgun (WGS) entry which is preliminary data.</text>
</comment>